<dbReference type="InterPro" id="IPR008274">
    <property type="entry name" value="AldOxase/xan_DH_MoCoBD1"/>
</dbReference>
<organism evidence="2 3">
    <name type="scientific">Saccharothrix yanglingensis</name>
    <dbReference type="NCBI Taxonomy" id="659496"/>
    <lineage>
        <taxon>Bacteria</taxon>
        <taxon>Bacillati</taxon>
        <taxon>Actinomycetota</taxon>
        <taxon>Actinomycetes</taxon>
        <taxon>Pseudonocardiales</taxon>
        <taxon>Pseudonocardiaceae</taxon>
        <taxon>Saccharothrix</taxon>
    </lineage>
</organism>
<dbReference type="InterPro" id="IPR012368">
    <property type="entry name" value="OxRdtase_Mopterin-bd_su_IorB"/>
</dbReference>
<dbReference type="Pfam" id="PF20256">
    <property type="entry name" value="MoCoBD_2"/>
    <property type="match status" value="2"/>
</dbReference>
<proteinExistence type="predicted"/>
<sequence length="702" mass="72855">MPVRDVLAGAGGREAGGGAEAGCAVIDRRAFLSGVLVVSAPVVLPGLTAGPAAAGPAAGPAELAPNVFVRLDGRGRITATVPKPDSGQGVRTLVALLVAEELAVGPDDVRVEQAAGDTARYGSQSVGNSFSARSLHQPMRTAAATARCLLVAAAAARWGVPVGECAARDGAVHHRRRRLRYAELVRDAAALDPATVPVALTPRAEWRLLGRTRAGRVDARDVVTGRARYGIDTRPRGALVAVVLRPPWIGALVDTVDDTAARALPGVVAVTALDPATSGQGGVAVVARTTPEALKGRDALRVTWRGGTPAADSRVWLDELEAALPPVPAAPGPVAFEATYRLPLLAHAPMEPMNATAHATATGIDVWAPTQDPGGLRTQLARQFGLDAAAVRVGTALTGGAFGRRIEPDPVLEAIACSRVAGAPVSVLWTREDDMRHDSYRPMSVHRLAAVVDAGGVPTWRSHGVSTWGLTVLPFFTPDVIKRSGDQFPYAVPGQVDVVAGPAPLRTGFWRSVYAGHFQYAEEVFLDALGRRAGLDPVELRRRLLPADSRLRRALDAAVARAGSVPAGLTRGVACHDDYGSVIAVVADAEGDRVRRVTAAVDVGPVLHPSGVRAQVEGGVMDAVSTVFGAQVTVRDGRVVQTSFRDYAWARIDRAPDVDVVLVPSDAPVGGLGELAFPPAAAAVAIASGREVTGMPVTAPVG</sequence>
<dbReference type="PANTHER" id="PTHR47495">
    <property type="entry name" value="ALDEHYDE DEHYDROGENASE"/>
    <property type="match status" value="1"/>
</dbReference>
<dbReference type="EMBL" id="NSDM01000003">
    <property type="protein sequence ID" value="MDQ2584075.1"/>
    <property type="molecule type" value="Genomic_DNA"/>
</dbReference>
<evidence type="ECO:0000313" key="3">
    <source>
        <dbReference type="Proteomes" id="UP001225605"/>
    </source>
</evidence>
<dbReference type="PROSITE" id="PS51318">
    <property type="entry name" value="TAT"/>
    <property type="match status" value="1"/>
</dbReference>
<keyword evidence="3" id="KW-1185">Reference proteome</keyword>
<dbReference type="InterPro" id="IPR052516">
    <property type="entry name" value="N-heterocyclic_Hydroxylase"/>
</dbReference>
<dbReference type="PANTHER" id="PTHR47495:SF1">
    <property type="entry name" value="BLL3820 PROTEIN"/>
    <property type="match status" value="1"/>
</dbReference>
<dbReference type="Gene3D" id="3.90.1170.50">
    <property type="entry name" value="Aldehyde oxidase/xanthine dehydrogenase, a/b hammerhead"/>
    <property type="match status" value="1"/>
</dbReference>
<protein>
    <recommendedName>
        <fullName evidence="1">Aldehyde oxidase/xanthine dehydrogenase a/b hammerhead domain-containing protein</fullName>
    </recommendedName>
</protein>
<dbReference type="Gene3D" id="3.30.365.10">
    <property type="entry name" value="Aldehyde oxidase/xanthine dehydrogenase, molybdopterin binding domain"/>
    <property type="match status" value="4"/>
</dbReference>
<dbReference type="InterPro" id="IPR037165">
    <property type="entry name" value="AldOxase/xan_DH_Mopterin-bd_sf"/>
</dbReference>
<reference evidence="2 3" key="1">
    <citation type="submission" date="2017-06" db="EMBL/GenBank/DDBJ databases">
        <title>Cultured bacterium strain Saccharothrix yanglingensis Hhs.015.</title>
        <authorList>
            <person name="Xia Y."/>
        </authorList>
    </citation>
    <scope>NUCLEOTIDE SEQUENCE [LARGE SCALE GENOMIC DNA]</scope>
    <source>
        <strain evidence="2 3">Hhs.015</strain>
    </source>
</reference>
<evidence type="ECO:0000259" key="1">
    <source>
        <dbReference type="SMART" id="SM01008"/>
    </source>
</evidence>
<dbReference type="Proteomes" id="UP001225605">
    <property type="component" value="Unassembled WGS sequence"/>
</dbReference>
<comment type="caution">
    <text evidence="2">The sequence shown here is derived from an EMBL/GenBank/DDBJ whole genome shotgun (WGS) entry which is preliminary data.</text>
</comment>
<dbReference type="InterPro" id="IPR046867">
    <property type="entry name" value="AldOxase/xan_DH_MoCoBD2"/>
</dbReference>
<gene>
    <name evidence="2" type="ORF">CKY47_08795</name>
</gene>
<dbReference type="SUPFAM" id="SSF56003">
    <property type="entry name" value="Molybdenum cofactor-binding domain"/>
    <property type="match status" value="2"/>
</dbReference>
<feature type="domain" description="Aldehyde oxidase/xanthine dehydrogenase a/b hammerhead" evidence="1">
    <location>
        <begin position="224"/>
        <end position="308"/>
    </location>
</feature>
<dbReference type="SMART" id="SM01008">
    <property type="entry name" value="Ald_Xan_dh_C"/>
    <property type="match status" value="1"/>
</dbReference>
<name>A0ABU0WW49_9PSEU</name>
<dbReference type="InterPro" id="IPR000674">
    <property type="entry name" value="Ald_Oxase/Xan_DH_a/b"/>
</dbReference>
<dbReference type="PIRSF" id="PIRSF036389">
    <property type="entry name" value="IOR_B"/>
    <property type="match status" value="1"/>
</dbReference>
<dbReference type="Pfam" id="PF02738">
    <property type="entry name" value="MoCoBD_1"/>
    <property type="match status" value="1"/>
</dbReference>
<dbReference type="InterPro" id="IPR006311">
    <property type="entry name" value="TAT_signal"/>
</dbReference>
<accession>A0ABU0WW49</accession>
<evidence type="ECO:0000313" key="2">
    <source>
        <dbReference type="EMBL" id="MDQ2584075.1"/>
    </source>
</evidence>